<dbReference type="Pfam" id="PF10604">
    <property type="entry name" value="Polyketide_cyc2"/>
    <property type="match status" value="1"/>
</dbReference>
<evidence type="ECO:0000313" key="2">
    <source>
        <dbReference type="Proteomes" id="UP001597181"/>
    </source>
</evidence>
<proteinExistence type="predicted"/>
<accession>A0ABW3TPI9</accession>
<dbReference type="InterPro" id="IPR019587">
    <property type="entry name" value="Polyketide_cyclase/dehydratase"/>
</dbReference>
<dbReference type="InterPro" id="IPR023393">
    <property type="entry name" value="START-like_dom_sf"/>
</dbReference>
<sequence length="154" mass="17439">MQHETETVDLGQGRVARRRVVRVAPEALYEVLSDPHRHHELDGSGTVSATVVGPTQLQLGDRFTVRMHLGPVRYSMTSTVTEVQPGRVLEWRLPMGQRWRWELAPVGSDATRVTETFDYRGARIPALIKLLRYPSRNATGIERTLAGLERNLTR</sequence>
<organism evidence="1 2">
    <name type="scientific">Leucobacter albus</name>
    <dbReference type="NCBI Taxonomy" id="272210"/>
    <lineage>
        <taxon>Bacteria</taxon>
        <taxon>Bacillati</taxon>
        <taxon>Actinomycetota</taxon>
        <taxon>Actinomycetes</taxon>
        <taxon>Micrococcales</taxon>
        <taxon>Microbacteriaceae</taxon>
        <taxon>Leucobacter</taxon>
    </lineage>
</organism>
<comment type="caution">
    <text evidence="1">The sequence shown here is derived from an EMBL/GenBank/DDBJ whole genome shotgun (WGS) entry which is preliminary data.</text>
</comment>
<gene>
    <name evidence="1" type="ORF">ACFQ3U_09735</name>
</gene>
<evidence type="ECO:0000313" key="1">
    <source>
        <dbReference type="EMBL" id="MFD1202169.1"/>
    </source>
</evidence>
<protein>
    <submittedName>
        <fullName evidence="1">SRPBCC family protein</fullName>
    </submittedName>
</protein>
<reference evidence="2" key="1">
    <citation type="journal article" date="2019" name="Int. J. Syst. Evol. Microbiol.">
        <title>The Global Catalogue of Microorganisms (GCM) 10K type strain sequencing project: providing services to taxonomists for standard genome sequencing and annotation.</title>
        <authorList>
            <consortium name="The Broad Institute Genomics Platform"/>
            <consortium name="The Broad Institute Genome Sequencing Center for Infectious Disease"/>
            <person name="Wu L."/>
            <person name="Ma J."/>
        </authorList>
    </citation>
    <scope>NUCLEOTIDE SEQUENCE [LARGE SCALE GENOMIC DNA]</scope>
    <source>
        <strain evidence="2">CCUG 50213</strain>
    </source>
</reference>
<name>A0ABW3TPI9_9MICO</name>
<dbReference type="EMBL" id="JBHTLY010000004">
    <property type="protein sequence ID" value="MFD1202169.1"/>
    <property type="molecule type" value="Genomic_DNA"/>
</dbReference>
<dbReference type="SUPFAM" id="SSF55961">
    <property type="entry name" value="Bet v1-like"/>
    <property type="match status" value="1"/>
</dbReference>
<keyword evidence="2" id="KW-1185">Reference proteome</keyword>
<dbReference type="Proteomes" id="UP001597181">
    <property type="component" value="Unassembled WGS sequence"/>
</dbReference>
<dbReference type="RefSeq" id="WP_343961288.1">
    <property type="nucleotide sequence ID" value="NZ_BAAAKZ010000010.1"/>
</dbReference>
<dbReference type="Gene3D" id="3.30.530.20">
    <property type="match status" value="1"/>
</dbReference>